<evidence type="ECO:0000256" key="6">
    <source>
        <dbReference type="PROSITE-ProRule" id="PRU00068"/>
    </source>
</evidence>
<evidence type="ECO:0000259" key="12">
    <source>
        <dbReference type="PROSITE" id="PS50026"/>
    </source>
</evidence>
<evidence type="ECO:0000256" key="8">
    <source>
        <dbReference type="PROSITE-ProRule" id="PRU00276"/>
    </source>
</evidence>
<dbReference type="PROSITE" id="PS50026">
    <property type="entry name" value="EGF_3"/>
    <property type="match status" value="1"/>
</dbReference>
<feature type="compositionally biased region" description="Pro residues" evidence="9">
    <location>
        <begin position="807"/>
        <end position="818"/>
    </location>
</feature>
<feature type="domain" description="Disintegrin" evidence="13">
    <location>
        <begin position="423"/>
        <end position="510"/>
    </location>
</feature>
<dbReference type="InterPro" id="IPR024079">
    <property type="entry name" value="MetalloPept_cat_dom_sf"/>
</dbReference>
<feature type="disulfide bond" evidence="6">
    <location>
        <begin position="482"/>
        <end position="502"/>
    </location>
</feature>
<keyword evidence="11" id="KW-0732">Signal</keyword>
<feature type="active site" evidence="8">
    <location>
        <position position="351"/>
    </location>
</feature>
<dbReference type="FunFam" id="3.40.390.10:FF:000002">
    <property type="entry name" value="Disintegrin and metalloproteinase domain-containing protein 22"/>
    <property type="match status" value="1"/>
</dbReference>
<feature type="compositionally biased region" description="Pro residues" evidence="9">
    <location>
        <begin position="831"/>
        <end position="840"/>
    </location>
</feature>
<name>A0A6P5KNS8_PHACI</name>
<dbReference type="KEGG" id="pcw:110211961"/>
<feature type="transmembrane region" description="Helical" evidence="10">
    <location>
        <begin position="713"/>
        <end position="732"/>
    </location>
</feature>
<keyword evidence="8" id="KW-0862">Zinc</keyword>
<evidence type="ECO:0000256" key="9">
    <source>
        <dbReference type="SAM" id="MobiDB-lite"/>
    </source>
</evidence>
<keyword evidence="2 10" id="KW-0812">Transmembrane</keyword>
<dbReference type="SMART" id="SM00608">
    <property type="entry name" value="ACR"/>
    <property type="match status" value="1"/>
</dbReference>
<dbReference type="GO" id="GO:0005178">
    <property type="term" value="F:integrin binding"/>
    <property type="evidence" value="ECO:0007669"/>
    <property type="project" value="TreeGrafter"/>
</dbReference>
<protein>
    <submittedName>
        <fullName evidence="16">Disintegrin and metalloproteinase domain-containing protein 15 isoform X1</fullName>
    </submittedName>
</protein>
<feature type="compositionally biased region" description="Pro residues" evidence="9">
    <location>
        <begin position="853"/>
        <end position="864"/>
    </location>
</feature>
<dbReference type="PANTHER" id="PTHR11905:SF130">
    <property type="entry name" value="DISINTEGRIN AND METALLOPROTEINASE DOMAIN-CONTAINING PROTEIN 15"/>
    <property type="match status" value="1"/>
</dbReference>
<dbReference type="InterPro" id="IPR036436">
    <property type="entry name" value="Disintegrin_dom_sf"/>
</dbReference>
<dbReference type="SUPFAM" id="SSF57552">
    <property type="entry name" value="Blood coagulation inhibitor (disintegrin)"/>
    <property type="match status" value="1"/>
</dbReference>
<dbReference type="SUPFAM" id="SSF55486">
    <property type="entry name" value="Metalloproteases ('zincins'), catalytic domain"/>
    <property type="match status" value="1"/>
</dbReference>
<keyword evidence="16" id="KW-0645">Protease</keyword>
<feature type="domain" description="Peptidase M12B" evidence="14">
    <location>
        <begin position="215"/>
        <end position="416"/>
    </location>
</feature>
<evidence type="ECO:0000256" key="1">
    <source>
        <dbReference type="ARBA" id="ARBA00004167"/>
    </source>
</evidence>
<dbReference type="PROSITE" id="PS50215">
    <property type="entry name" value="ADAM_MEPRO"/>
    <property type="match status" value="1"/>
</dbReference>
<gene>
    <name evidence="16" type="primary">ADAM15</name>
</gene>
<feature type="disulfide bond" evidence="7">
    <location>
        <begin position="659"/>
        <end position="669"/>
    </location>
</feature>
<feature type="domain" description="EGF-like" evidence="12">
    <location>
        <begin position="655"/>
        <end position="687"/>
    </location>
</feature>
<dbReference type="RefSeq" id="XP_020847270.1">
    <property type="nucleotide sequence ID" value="XM_020991611.1"/>
</dbReference>
<keyword evidence="7" id="KW-0245">EGF-like domain</keyword>
<feature type="compositionally biased region" description="Pro residues" evidence="9">
    <location>
        <begin position="776"/>
        <end position="785"/>
    </location>
</feature>
<dbReference type="AlphaFoldDB" id="A0A6P5KNS8"/>
<dbReference type="Pfam" id="PF01562">
    <property type="entry name" value="Pep_M12B_propep"/>
    <property type="match status" value="1"/>
</dbReference>
<dbReference type="GO" id="GO:0016020">
    <property type="term" value="C:membrane"/>
    <property type="evidence" value="ECO:0007669"/>
    <property type="project" value="UniProtKB-SubCell"/>
</dbReference>
<evidence type="ECO:0000313" key="15">
    <source>
        <dbReference type="Proteomes" id="UP000515140"/>
    </source>
</evidence>
<dbReference type="Pfam" id="PF00200">
    <property type="entry name" value="Disintegrin"/>
    <property type="match status" value="1"/>
</dbReference>
<keyword evidence="3 10" id="KW-1133">Transmembrane helix</keyword>
<dbReference type="InterPro" id="IPR001590">
    <property type="entry name" value="Peptidase_M12B"/>
</dbReference>
<dbReference type="InterPro" id="IPR000742">
    <property type="entry name" value="EGF"/>
</dbReference>
<dbReference type="GeneID" id="110211961"/>
<keyword evidence="16" id="KW-0482">Metalloprotease</keyword>
<dbReference type="InterPro" id="IPR034027">
    <property type="entry name" value="Reprolysin_adamalysin"/>
</dbReference>
<organism evidence="15 16">
    <name type="scientific">Phascolarctos cinereus</name>
    <name type="common">Koala</name>
    <dbReference type="NCBI Taxonomy" id="38626"/>
    <lineage>
        <taxon>Eukaryota</taxon>
        <taxon>Metazoa</taxon>
        <taxon>Chordata</taxon>
        <taxon>Craniata</taxon>
        <taxon>Vertebrata</taxon>
        <taxon>Euteleostomi</taxon>
        <taxon>Mammalia</taxon>
        <taxon>Metatheria</taxon>
        <taxon>Diprotodontia</taxon>
        <taxon>Phascolarctidae</taxon>
        <taxon>Phascolarctos</taxon>
    </lineage>
</organism>
<dbReference type="InParanoid" id="A0A6P5KNS8"/>
<feature type="binding site" evidence="8">
    <location>
        <position position="350"/>
    </location>
    <ligand>
        <name>Zn(2+)</name>
        <dbReference type="ChEBI" id="CHEBI:29105"/>
        <note>catalytic</note>
    </ligand>
</feature>
<dbReference type="InterPro" id="IPR006586">
    <property type="entry name" value="ADAM_Cys-rich"/>
</dbReference>
<evidence type="ECO:0000259" key="14">
    <source>
        <dbReference type="PROSITE" id="PS50215"/>
    </source>
</evidence>
<keyword evidence="15" id="KW-1185">Reference proteome</keyword>
<dbReference type="GO" id="GO:0046872">
    <property type="term" value="F:metal ion binding"/>
    <property type="evidence" value="ECO:0007669"/>
    <property type="project" value="UniProtKB-KW"/>
</dbReference>
<keyword evidence="8" id="KW-0479">Metal-binding</keyword>
<dbReference type="GO" id="GO:0045087">
    <property type="term" value="P:innate immune response"/>
    <property type="evidence" value="ECO:0007669"/>
    <property type="project" value="TreeGrafter"/>
</dbReference>
<evidence type="ECO:0000256" key="4">
    <source>
        <dbReference type="ARBA" id="ARBA00023136"/>
    </source>
</evidence>
<dbReference type="InterPro" id="IPR001762">
    <property type="entry name" value="Disintegrin_dom"/>
</dbReference>
<reference evidence="16" key="1">
    <citation type="submission" date="2025-08" db="UniProtKB">
        <authorList>
            <consortium name="RefSeq"/>
        </authorList>
    </citation>
    <scope>IDENTIFICATION</scope>
    <source>
        <tissue evidence="16">Spleen</tissue>
    </source>
</reference>
<comment type="subcellular location">
    <subcellularLocation>
        <location evidence="1">Membrane</location>
        <topology evidence="1">Single-pass membrane protein</topology>
    </subcellularLocation>
</comment>
<dbReference type="PROSITE" id="PS01186">
    <property type="entry name" value="EGF_2"/>
    <property type="match status" value="1"/>
</dbReference>
<comment type="caution">
    <text evidence="7">Lacks conserved residue(s) required for the propagation of feature annotation.</text>
</comment>
<dbReference type="Proteomes" id="UP000515140">
    <property type="component" value="Unplaced"/>
</dbReference>
<evidence type="ECO:0000256" key="11">
    <source>
        <dbReference type="SAM" id="SignalP"/>
    </source>
</evidence>
<proteinExistence type="predicted"/>
<evidence type="ECO:0000256" key="7">
    <source>
        <dbReference type="PROSITE-ProRule" id="PRU00076"/>
    </source>
</evidence>
<dbReference type="Pfam" id="PF08516">
    <property type="entry name" value="ADAM_CR"/>
    <property type="match status" value="1"/>
</dbReference>
<feature type="signal peptide" evidence="11">
    <location>
        <begin position="1"/>
        <end position="17"/>
    </location>
</feature>
<dbReference type="Gene3D" id="2.60.120.260">
    <property type="entry name" value="Galactose-binding domain-like"/>
    <property type="match status" value="1"/>
</dbReference>
<evidence type="ECO:0000256" key="3">
    <source>
        <dbReference type="ARBA" id="ARBA00022989"/>
    </source>
</evidence>
<dbReference type="GO" id="GO:0006508">
    <property type="term" value="P:proteolysis"/>
    <property type="evidence" value="ECO:0007669"/>
    <property type="project" value="InterPro"/>
</dbReference>
<dbReference type="SMART" id="SM00050">
    <property type="entry name" value="DISIN"/>
    <property type="match status" value="1"/>
</dbReference>
<feature type="binding site" evidence="8">
    <location>
        <position position="360"/>
    </location>
    <ligand>
        <name>Zn(2+)</name>
        <dbReference type="ChEBI" id="CHEBI:29105"/>
        <note>catalytic</note>
    </ligand>
</feature>
<dbReference type="CDD" id="cd04269">
    <property type="entry name" value="ZnMc_adamalysin_II_like"/>
    <property type="match status" value="1"/>
</dbReference>
<evidence type="ECO:0000256" key="2">
    <source>
        <dbReference type="ARBA" id="ARBA00022692"/>
    </source>
</evidence>
<feature type="chain" id="PRO_5027981171" evidence="11">
    <location>
        <begin position="18"/>
        <end position="904"/>
    </location>
</feature>
<keyword evidence="5 7" id="KW-1015">Disulfide bond</keyword>
<evidence type="ECO:0000313" key="16">
    <source>
        <dbReference type="RefSeq" id="XP_020847270.1"/>
    </source>
</evidence>
<evidence type="ECO:0000256" key="5">
    <source>
        <dbReference type="ARBA" id="ARBA00023157"/>
    </source>
</evidence>
<keyword evidence="16" id="KW-0378">Hydrolase</keyword>
<dbReference type="CTD" id="8751"/>
<accession>A0A6P5KNS8</accession>
<dbReference type="PANTHER" id="PTHR11905">
    <property type="entry name" value="ADAM A DISINTEGRIN AND METALLOPROTEASE DOMAIN"/>
    <property type="match status" value="1"/>
</dbReference>
<dbReference type="InterPro" id="IPR002870">
    <property type="entry name" value="Peptidase_M12B_N"/>
</dbReference>
<dbReference type="GO" id="GO:0005615">
    <property type="term" value="C:extracellular space"/>
    <property type="evidence" value="ECO:0007669"/>
    <property type="project" value="TreeGrafter"/>
</dbReference>
<dbReference type="GO" id="GO:0004222">
    <property type="term" value="F:metalloendopeptidase activity"/>
    <property type="evidence" value="ECO:0007669"/>
    <property type="project" value="InterPro"/>
</dbReference>
<evidence type="ECO:0000256" key="10">
    <source>
        <dbReference type="SAM" id="Phobius"/>
    </source>
</evidence>
<dbReference type="Gene3D" id="3.40.390.10">
    <property type="entry name" value="Collagenase (Catalytic Domain)"/>
    <property type="match status" value="1"/>
</dbReference>
<dbReference type="FunCoup" id="A0A6P5KNS8">
    <property type="interactions" value="240"/>
</dbReference>
<dbReference type="Gene3D" id="4.10.70.10">
    <property type="entry name" value="Disintegrin domain"/>
    <property type="match status" value="1"/>
</dbReference>
<feature type="region of interest" description="Disordered" evidence="9">
    <location>
        <begin position="799"/>
        <end position="904"/>
    </location>
</feature>
<dbReference type="GO" id="GO:0007229">
    <property type="term" value="P:integrin-mediated signaling pathway"/>
    <property type="evidence" value="ECO:0007669"/>
    <property type="project" value="TreeGrafter"/>
</dbReference>
<feature type="disulfide bond" evidence="7">
    <location>
        <begin position="677"/>
        <end position="686"/>
    </location>
</feature>
<dbReference type="Pfam" id="PF01421">
    <property type="entry name" value="Reprolysin"/>
    <property type="match status" value="1"/>
</dbReference>
<dbReference type="FunFam" id="4.10.70.10:FF:000001">
    <property type="entry name" value="Disintegrin and metalloproteinase domain-containing protein 22"/>
    <property type="match status" value="1"/>
</dbReference>
<dbReference type="PROSITE" id="PS50214">
    <property type="entry name" value="DISINTEGRIN_2"/>
    <property type="match status" value="1"/>
</dbReference>
<feature type="region of interest" description="Disordered" evidence="9">
    <location>
        <begin position="770"/>
        <end position="789"/>
    </location>
</feature>
<keyword evidence="4 10" id="KW-0472">Membrane</keyword>
<evidence type="ECO:0000259" key="13">
    <source>
        <dbReference type="PROSITE" id="PS50214"/>
    </source>
</evidence>
<sequence>MRLALLWALGLLGAGSPMPSGPLLDTGLFGVTGQMGEPLPEGLPRGRPEPQVFWGNLTLSLSEALQNRLPQKLQIKLELDGKSHILELRQNGELVPDTPTFVWYQPDGTQVVNEGDTLENCCYQGTVQDHPDSWVSVCTCSGLRGLVVLSPEKVYTLDPGPWGVTHISKIEDIHLTGGTCALNPGSHLFTQAQSELKLGLHHLYRSKRDVVSETKFVELVIVADHEEAQRYPDLHQLQTRMLEVANQVDAFFRPLNVRVALVGVEVWNQKDMITMDRDVGITLERFLRWRQAELLPRLPHDSAQLVTTSLFLNSAVGMAVQNSICSPSLSGGVNVDHSVSILGVASTMAHELGHSLGLAHDPPGGNCPCPGQPPAKSCIMEAATAFLPGLSFSRCSKEALEKALLRGAGGCLFSRPPRLAPRPPRCGNLFVEPGEQCDCGFWEECSDPCCNASSCQLMPGAQCASDGLCCQDCQLRPVGWLCRPPRGDCDLPEFCSGDSAQCPSDVSLGDGEPCAGGKAICAAGHCASYVAQCQALWGPGAHPATPLCLQAANTRGDSFGNCGKQYNGSYMPCAPRDASCGQLQCQGGSVHPLLGTAQDTLTETIEANGTRQTCRWTHLDLGSDVAQPFMALMGTACAPGQVCIDQRCQPVELLGAEECRSKCHGHGVCNSNGHCHCDQGWAPPDCSNQGFGGSVDSGALGQKPKANGGLTTGLLLSLLLLALLMLLGACYWHRTHLRRRLCQFKGTSNQYRDTAVAQVRFLHGGVCANGYRTSPSGPPERPGPPQRTQATELQLMPSTKSGALGHPDPPSRPLPPDPVPKRLQAALTDRPNPPTRPLPADPVVRSPQSQGPTKPPPPRKPLPSYPQGRLLSGEGPEEDSAVPLVVPSRPAPPPPTASGAALRV</sequence>
<feature type="binding site" evidence="8">
    <location>
        <position position="354"/>
    </location>
    <ligand>
        <name>Zn(2+)</name>
        <dbReference type="ChEBI" id="CHEBI:29105"/>
        <note>catalytic</note>
    </ligand>
</feature>